<dbReference type="NCBIfam" id="TIGR00684">
    <property type="entry name" value="narJ"/>
    <property type="match status" value="1"/>
</dbReference>
<name>F5XED2_MICPN</name>
<keyword evidence="2" id="KW-0560">Oxidoreductase</keyword>
<dbReference type="AlphaFoldDB" id="F5XED2"/>
<dbReference type="KEGG" id="mph:MLP_46660"/>
<dbReference type="EMBL" id="AP012204">
    <property type="protein sequence ID" value="BAK37680.1"/>
    <property type="molecule type" value="Genomic_DNA"/>
</dbReference>
<dbReference type="GO" id="GO:0051082">
    <property type="term" value="F:unfolded protein binding"/>
    <property type="evidence" value="ECO:0007669"/>
    <property type="project" value="InterPro"/>
</dbReference>
<organism evidence="2 3">
    <name type="scientific">Microlunatus phosphovorus (strain ATCC 700054 / DSM 10555 / JCM 9379 / NBRC 101784 / NCIMB 13414 / VKM Ac-1990 / NM-1)</name>
    <dbReference type="NCBI Taxonomy" id="1032480"/>
    <lineage>
        <taxon>Bacteria</taxon>
        <taxon>Bacillati</taxon>
        <taxon>Actinomycetota</taxon>
        <taxon>Actinomycetes</taxon>
        <taxon>Propionibacteriales</taxon>
        <taxon>Propionibacteriaceae</taxon>
        <taxon>Microlunatus</taxon>
    </lineage>
</organism>
<dbReference type="Pfam" id="PF02613">
    <property type="entry name" value="Nitrate_red_del"/>
    <property type="match status" value="1"/>
</dbReference>
<keyword evidence="1" id="KW-0534">Nitrate assimilation</keyword>
<evidence type="ECO:0000313" key="3">
    <source>
        <dbReference type="Proteomes" id="UP000007947"/>
    </source>
</evidence>
<dbReference type="InterPro" id="IPR020945">
    <property type="entry name" value="DMSO/NO3_reduct_chaperone"/>
</dbReference>
<dbReference type="HOGENOM" id="CLU_084469_1_0_11"/>
<dbReference type="InterPro" id="IPR036411">
    <property type="entry name" value="TorD-like_sf"/>
</dbReference>
<dbReference type="GO" id="GO:0016530">
    <property type="term" value="F:metallochaperone activity"/>
    <property type="evidence" value="ECO:0007669"/>
    <property type="project" value="TreeGrafter"/>
</dbReference>
<accession>F5XED2</accession>
<dbReference type="InterPro" id="IPR003765">
    <property type="entry name" value="NO3_reductase_chaperone_NarJ"/>
</dbReference>
<dbReference type="PANTHER" id="PTHR43680">
    <property type="entry name" value="NITRATE REDUCTASE MOLYBDENUM COFACTOR ASSEMBLY CHAPERONE"/>
    <property type="match status" value="1"/>
</dbReference>
<dbReference type="GO" id="GO:0042128">
    <property type="term" value="P:nitrate assimilation"/>
    <property type="evidence" value="ECO:0007669"/>
    <property type="project" value="UniProtKB-KW"/>
</dbReference>
<dbReference type="Gene3D" id="1.10.3480.10">
    <property type="entry name" value="TorD-like"/>
    <property type="match status" value="1"/>
</dbReference>
<evidence type="ECO:0000313" key="2">
    <source>
        <dbReference type="EMBL" id="BAK37680.1"/>
    </source>
</evidence>
<dbReference type="GO" id="GO:0051131">
    <property type="term" value="P:chaperone-mediated protein complex assembly"/>
    <property type="evidence" value="ECO:0007669"/>
    <property type="project" value="InterPro"/>
</dbReference>
<protein>
    <submittedName>
        <fullName evidence="2">Nitrate reductase delta subunit</fullName>
        <ecNumber evidence="2">1.7.99.4</ecNumber>
    </submittedName>
</protein>
<proteinExistence type="predicted"/>
<dbReference type="Proteomes" id="UP000007947">
    <property type="component" value="Chromosome"/>
</dbReference>
<dbReference type="eggNOG" id="COG2180">
    <property type="taxonomic scope" value="Bacteria"/>
</dbReference>
<dbReference type="STRING" id="1032480.MLP_46660"/>
<dbReference type="EC" id="1.7.99.4" evidence="2"/>
<dbReference type="PANTHER" id="PTHR43680:SF2">
    <property type="entry name" value="NITRATE REDUCTASE MOLYBDENUM COFACTOR ASSEMBLY CHAPERONE NARJ"/>
    <property type="match status" value="1"/>
</dbReference>
<keyword evidence="3" id="KW-1185">Reference proteome</keyword>
<dbReference type="GO" id="GO:0016491">
    <property type="term" value="F:oxidoreductase activity"/>
    <property type="evidence" value="ECO:0007669"/>
    <property type="project" value="UniProtKB-KW"/>
</dbReference>
<reference evidence="2 3" key="1">
    <citation type="submission" date="2011-05" db="EMBL/GenBank/DDBJ databases">
        <title>Whole genome sequence of Microlunatus phosphovorus NM-1.</title>
        <authorList>
            <person name="Hosoyama A."/>
            <person name="Sasaki K."/>
            <person name="Harada T."/>
            <person name="Igarashi R."/>
            <person name="Kawakoshi A."/>
            <person name="Sasagawa M."/>
            <person name="Fukada J."/>
            <person name="Nakamura S."/>
            <person name="Katano Y."/>
            <person name="Hanada S."/>
            <person name="Kamagata Y."/>
            <person name="Nakamura N."/>
            <person name="Yamazaki S."/>
            <person name="Fujita N."/>
        </authorList>
    </citation>
    <scope>NUCLEOTIDE SEQUENCE [LARGE SCALE GENOMIC DNA]</scope>
    <source>
        <strain evidence="3">ATCC 700054 / DSM 10555 / JCM 9379 / NBRC 101784 / NCIMB 13414 / VKM Ac-1990 / NM-1</strain>
    </source>
</reference>
<dbReference type="SUPFAM" id="SSF89155">
    <property type="entry name" value="TorD-like"/>
    <property type="match status" value="1"/>
</dbReference>
<gene>
    <name evidence="2" type="primary">narJ</name>
    <name evidence="2" type="ordered locus">MLP_46660</name>
</gene>
<evidence type="ECO:0000256" key="1">
    <source>
        <dbReference type="ARBA" id="ARBA00023063"/>
    </source>
</evidence>
<sequence>MMHPSRSGHPTHPRHADRVVWQAASVVLGYPDPELIEQAELVRAALADAAPGRLSDFVGVLDLWASTPERTLQNHYVETFDLSRKHTLYLSYYTDGDTRRRGETLAAVKQRYRRSNFLVNTHGELPDYLPLILEYAARVDPVDGAALLQEFRRSLELLRLALLDRRTPYAGVITAVCATLPGASPKDRQSVLAMAAAGPPTETVGLDAGDPRLLPLSSNLRQLDLGTVSA</sequence>